<dbReference type="AlphaFoldDB" id="A0A2X0MC01"/>
<reference evidence="2 3" key="1">
    <citation type="submission" date="2016-11" db="EMBL/GenBank/DDBJ databases">
        <authorList>
            <person name="Jaros S."/>
            <person name="Januszkiewicz K."/>
            <person name="Wedrychowicz H."/>
        </authorList>
    </citation>
    <scope>NUCLEOTIDE SEQUENCE [LARGE SCALE GENOMIC DNA]</scope>
</reference>
<protein>
    <submittedName>
        <fullName evidence="2">BQ5605_C010g06212 protein</fullName>
    </submittedName>
</protein>
<sequence>MRLALAKDPIDETLPDALRCRLLLAGEGVVAKDESSVLVDESEVVDAERTGWYNMGAMGVIDVIVVSSPEAQSPFSAVPLVDAKGLFELEEVDDASLCALISAAVSVSAPETFGSGALCRGRSTTEDGADTVRSRSLSVDDELLHLCRAGVRCARSISKVAVEAELETVAAESASPRDEVEAFKVGEAKGKVDCSVAPNHALTEDGSDSAFCTDDEEEETFLGSGGTLDPWLLDPDP</sequence>
<dbReference type="EMBL" id="FQNC01000012">
    <property type="protein sequence ID" value="SGY14507.1"/>
    <property type="molecule type" value="Genomic_DNA"/>
</dbReference>
<organism evidence="2 3">
    <name type="scientific">Microbotryum silenes-dioicae</name>
    <dbReference type="NCBI Taxonomy" id="796604"/>
    <lineage>
        <taxon>Eukaryota</taxon>
        <taxon>Fungi</taxon>
        <taxon>Dikarya</taxon>
        <taxon>Basidiomycota</taxon>
        <taxon>Pucciniomycotina</taxon>
        <taxon>Microbotryomycetes</taxon>
        <taxon>Microbotryales</taxon>
        <taxon>Microbotryaceae</taxon>
        <taxon>Microbotryum</taxon>
    </lineage>
</organism>
<accession>A0A2X0MC01</accession>
<feature type="region of interest" description="Disordered" evidence="1">
    <location>
        <begin position="216"/>
        <end position="237"/>
    </location>
</feature>
<gene>
    <name evidence="2" type="primary">BQ5605_C010g06212</name>
    <name evidence="2" type="ORF">BQ5605_C010G06212</name>
</gene>
<keyword evidence="3" id="KW-1185">Reference proteome</keyword>
<dbReference type="Proteomes" id="UP000249464">
    <property type="component" value="Unassembled WGS sequence"/>
</dbReference>
<proteinExistence type="predicted"/>
<evidence type="ECO:0000256" key="1">
    <source>
        <dbReference type="SAM" id="MobiDB-lite"/>
    </source>
</evidence>
<evidence type="ECO:0000313" key="2">
    <source>
        <dbReference type="EMBL" id="SGY14507.1"/>
    </source>
</evidence>
<evidence type="ECO:0000313" key="3">
    <source>
        <dbReference type="Proteomes" id="UP000249464"/>
    </source>
</evidence>
<name>A0A2X0MC01_9BASI</name>